<gene>
    <name evidence="2" type="ORF">DCS45_04810</name>
</gene>
<dbReference type="Proteomes" id="UP000264719">
    <property type="component" value="Unassembled WGS sequence"/>
</dbReference>
<keyword evidence="2" id="KW-0456">Lyase</keyword>
<dbReference type="Pfam" id="PF00875">
    <property type="entry name" value="DNA_photolyase"/>
    <property type="match status" value="1"/>
</dbReference>
<protein>
    <submittedName>
        <fullName evidence="2">Deoxyribodipyrimidine photolyase</fullName>
    </submittedName>
</protein>
<reference evidence="2 3" key="1">
    <citation type="journal article" date="2018" name="Nat. Biotechnol.">
        <title>A standardized bacterial taxonomy based on genome phylogeny substantially revises the tree of life.</title>
        <authorList>
            <person name="Parks D.H."/>
            <person name="Chuvochina M."/>
            <person name="Waite D.W."/>
            <person name="Rinke C."/>
            <person name="Skarshewski A."/>
            <person name="Chaumeil P.A."/>
            <person name="Hugenholtz P."/>
        </authorList>
    </citation>
    <scope>NUCLEOTIDE SEQUENCE [LARGE SCALE GENOMIC DNA]</scope>
    <source>
        <strain evidence="2">UBA9169</strain>
    </source>
</reference>
<feature type="domain" description="Photolyase/cryptochrome alpha/beta" evidence="1">
    <location>
        <begin position="3"/>
        <end position="51"/>
    </location>
</feature>
<accession>A0A348W9H3</accession>
<evidence type="ECO:0000313" key="2">
    <source>
        <dbReference type="EMBL" id="HAR51185.1"/>
    </source>
</evidence>
<dbReference type="InterPro" id="IPR036155">
    <property type="entry name" value="Crypto/Photolyase_N_sf"/>
</dbReference>
<evidence type="ECO:0000259" key="1">
    <source>
        <dbReference type="PROSITE" id="PS51645"/>
    </source>
</evidence>
<sequence length="51" mass="5748">MTNPTLLWLRRDLRQSDHPALRAAVARGGPVIPVMIRDDQMAQLGAAPKWR</sequence>
<dbReference type="EMBL" id="DMVW01000048">
    <property type="protein sequence ID" value="HAR51185.1"/>
    <property type="molecule type" value="Genomic_DNA"/>
</dbReference>
<proteinExistence type="predicted"/>
<dbReference type="AlphaFoldDB" id="A0A348W9H3"/>
<dbReference type="PROSITE" id="PS51645">
    <property type="entry name" value="PHR_CRY_ALPHA_BETA"/>
    <property type="match status" value="1"/>
</dbReference>
<dbReference type="InterPro" id="IPR014729">
    <property type="entry name" value="Rossmann-like_a/b/a_fold"/>
</dbReference>
<name>A0A348W9H3_9RHOB</name>
<dbReference type="SUPFAM" id="SSF52425">
    <property type="entry name" value="Cryptochrome/photolyase, N-terminal domain"/>
    <property type="match status" value="1"/>
</dbReference>
<feature type="non-terminal residue" evidence="2">
    <location>
        <position position="51"/>
    </location>
</feature>
<evidence type="ECO:0000313" key="3">
    <source>
        <dbReference type="Proteomes" id="UP000264719"/>
    </source>
</evidence>
<dbReference type="InterPro" id="IPR006050">
    <property type="entry name" value="DNA_photolyase_N"/>
</dbReference>
<comment type="caution">
    <text evidence="2">The sequence shown here is derived from an EMBL/GenBank/DDBJ whole genome shotgun (WGS) entry which is preliminary data.</text>
</comment>
<dbReference type="Gene3D" id="3.40.50.620">
    <property type="entry name" value="HUPs"/>
    <property type="match status" value="1"/>
</dbReference>
<organism evidence="2 3">
    <name type="scientific">Roseovarius nubinhibens</name>
    <dbReference type="NCBI Taxonomy" id="314263"/>
    <lineage>
        <taxon>Bacteria</taxon>
        <taxon>Pseudomonadati</taxon>
        <taxon>Pseudomonadota</taxon>
        <taxon>Alphaproteobacteria</taxon>
        <taxon>Rhodobacterales</taxon>
        <taxon>Roseobacteraceae</taxon>
        <taxon>Roseovarius</taxon>
    </lineage>
</organism>
<dbReference type="GO" id="GO:0016829">
    <property type="term" value="F:lyase activity"/>
    <property type="evidence" value="ECO:0007669"/>
    <property type="project" value="UniProtKB-KW"/>
</dbReference>